<keyword evidence="1" id="KW-0732">Signal</keyword>
<name>A0A0C3NQ12_PHLG1</name>
<reference evidence="2 3" key="1">
    <citation type="journal article" date="2014" name="PLoS Genet.">
        <title>Analysis of the Phlebiopsis gigantea genome, transcriptome and secretome provides insight into its pioneer colonization strategies of wood.</title>
        <authorList>
            <person name="Hori C."/>
            <person name="Ishida T."/>
            <person name="Igarashi K."/>
            <person name="Samejima M."/>
            <person name="Suzuki H."/>
            <person name="Master E."/>
            <person name="Ferreira P."/>
            <person name="Ruiz-Duenas F.J."/>
            <person name="Held B."/>
            <person name="Canessa P."/>
            <person name="Larrondo L.F."/>
            <person name="Schmoll M."/>
            <person name="Druzhinina I.S."/>
            <person name="Kubicek C.P."/>
            <person name="Gaskell J.A."/>
            <person name="Kersten P."/>
            <person name="St John F."/>
            <person name="Glasner J."/>
            <person name="Sabat G."/>
            <person name="Splinter BonDurant S."/>
            <person name="Syed K."/>
            <person name="Yadav J."/>
            <person name="Mgbeahuruike A.C."/>
            <person name="Kovalchuk A."/>
            <person name="Asiegbu F.O."/>
            <person name="Lackner G."/>
            <person name="Hoffmeister D."/>
            <person name="Rencoret J."/>
            <person name="Gutierrez A."/>
            <person name="Sun H."/>
            <person name="Lindquist E."/>
            <person name="Barry K."/>
            <person name="Riley R."/>
            <person name="Grigoriev I.V."/>
            <person name="Henrissat B."/>
            <person name="Kues U."/>
            <person name="Berka R.M."/>
            <person name="Martinez A.T."/>
            <person name="Covert S.F."/>
            <person name="Blanchette R.A."/>
            <person name="Cullen D."/>
        </authorList>
    </citation>
    <scope>NUCLEOTIDE SEQUENCE [LARGE SCALE GENOMIC DNA]</scope>
    <source>
        <strain evidence="2 3">11061_1 CR5-6</strain>
    </source>
</reference>
<feature type="signal peptide" evidence="1">
    <location>
        <begin position="1"/>
        <end position="16"/>
    </location>
</feature>
<dbReference type="AlphaFoldDB" id="A0A0C3NQ12"/>
<evidence type="ECO:0000256" key="1">
    <source>
        <dbReference type="SAM" id="SignalP"/>
    </source>
</evidence>
<evidence type="ECO:0000313" key="2">
    <source>
        <dbReference type="EMBL" id="KIP07249.1"/>
    </source>
</evidence>
<feature type="chain" id="PRO_5002167515" description="Secreted protein" evidence="1">
    <location>
        <begin position="17"/>
        <end position="121"/>
    </location>
</feature>
<proteinExistence type="predicted"/>
<dbReference type="HOGENOM" id="CLU_2038892_0_0_1"/>
<keyword evidence="3" id="KW-1185">Reference proteome</keyword>
<evidence type="ECO:0008006" key="4">
    <source>
        <dbReference type="Google" id="ProtNLM"/>
    </source>
</evidence>
<organism evidence="2 3">
    <name type="scientific">Phlebiopsis gigantea (strain 11061_1 CR5-6)</name>
    <name type="common">White-rot fungus</name>
    <name type="synonym">Peniophora gigantea</name>
    <dbReference type="NCBI Taxonomy" id="745531"/>
    <lineage>
        <taxon>Eukaryota</taxon>
        <taxon>Fungi</taxon>
        <taxon>Dikarya</taxon>
        <taxon>Basidiomycota</taxon>
        <taxon>Agaricomycotina</taxon>
        <taxon>Agaricomycetes</taxon>
        <taxon>Polyporales</taxon>
        <taxon>Phanerochaetaceae</taxon>
        <taxon>Phlebiopsis</taxon>
    </lineage>
</organism>
<dbReference type="EMBL" id="KN840501">
    <property type="protein sequence ID" value="KIP07249.1"/>
    <property type="molecule type" value="Genomic_DNA"/>
</dbReference>
<evidence type="ECO:0000313" key="3">
    <source>
        <dbReference type="Proteomes" id="UP000053257"/>
    </source>
</evidence>
<sequence>MFTVSVFLSLVVGVDCFRRSSKAATRLTSVSAIRTGGFDRVSQGLDLDEGNITDVLPLVPAKLTSHPDARPTCARMGATRYARPRSLTGHPEGARNSPYILISGRPLQNHSTQVVPENFPI</sequence>
<dbReference type="Proteomes" id="UP000053257">
    <property type="component" value="Unassembled WGS sequence"/>
</dbReference>
<protein>
    <recommendedName>
        <fullName evidence="4">Secreted protein</fullName>
    </recommendedName>
</protein>
<accession>A0A0C3NQ12</accession>
<gene>
    <name evidence="2" type="ORF">PHLGIDRAFT_427478</name>
</gene>